<sequence length="141" mass="16055">MSSQRVSGEIAMNHKAMNRKQRGMTLTSFLMVLAVVGFALYIGMKLFPMYQEFYAVKVAMKSLANESGSADMDPGKAQELFFKRMDMNYSDTVKRDNIKFDRIEGGWRMSVNYEVRKALIGNLDIVGRFDNSQDLTKRGAE</sequence>
<dbReference type="EMBL" id="LLXS01000046">
    <property type="protein sequence ID" value="KRG39327.1"/>
    <property type="molecule type" value="Genomic_DNA"/>
</dbReference>
<accession>A0A0R0A2C0</accession>
<evidence type="ECO:0008006" key="4">
    <source>
        <dbReference type="Google" id="ProtNLM"/>
    </source>
</evidence>
<comment type="caution">
    <text evidence="2">The sequence shown here is derived from an EMBL/GenBank/DDBJ whole genome shotgun (WGS) entry which is preliminary data.</text>
</comment>
<feature type="transmembrane region" description="Helical" evidence="1">
    <location>
        <begin position="24"/>
        <end position="44"/>
    </location>
</feature>
<reference evidence="2 3" key="1">
    <citation type="submission" date="2015-10" db="EMBL/GenBank/DDBJ databases">
        <title>Genome sequencing and analysis of members of genus Stenotrophomonas.</title>
        <authorList>
            <person name="Patil P.P."/>
            <person name="Midha S."/>
            <person name="Patil P.B."/>
        </authorList>
    </citation>
    <scope>NUCLEOTIDE SEQUENCE [LARGE SCALE GENOMIC DNA]</scope>
    <source>
        <strain evidence="2 3">JCM 9942</strain>
    </source>
</reference>
<evidence type="ECO:0000313" key="2">
    <source>
        <dbReference type="EMBL" id="KRG39327.1"/>
    </source>
</evidence>
<keyword evidence="3" id="KW-1185">Reference proteome</keyword>
<dbReference type="AlphaFoldDB" id="A0A0R0A2C0"/>
<dbReference type="Proteomes" id="UP000050836">
    <property type="component" value="Unassembled WGS sequence"/>
</dbReference>
<evidence type="ECO:0000313" key="3">
    <source>
        <dbReference type="Proteomes" id="UP000050836"/>
    </source>
</evidence>
<name>A0A0R0A2C0_9GAMM</name>
<dbReference type="InterPro" id="IPR032314">
    <property type="entry name" value="DUF4845"/>
</dbReference>
<gene>
    <name evidence="2" type="ORF">ARC78_14730</name>
</gene>
<keyword evidence="1" id="KW-1133">Transmembrane helix</keyword>
<dbReference type="Pfam" id="PF16137">
    <property type="entry name" value="DUF4845"/>
    <property type="match status" value="1"/>
</dbReference>
<keyword evidence="1" id="KW-0812">Transmembrane</keyword>
<keyword evidence="1" id="KW-0472">Membrane</keyword>
<protein>
    <recommendedName>
        <fullName evidence="4">DUF4845 domain-containing protein</fullName>
    </recommendedName>
</protein>
<proteinExistence type="predicted"/>
<organism evidence="2 3">
    <name type="scientific">Stenotrophomonas pictorum JCM 9942</name>
    <dbReference type="NCBI Taxonomy" id="1236960"/>
    <lineage>
        <taxon>Bacteria</taxon>
        <taxon>Pseudomonadati</taxon>
        <taxon>Pseudomonadota</taxon>
        <taxon>Gammaproteobacteria</taxon>
        <taxon>Lysobacterales</taxon>
        <taxon>Lysobacteraceae</taxon>
        <taxon>Stenotrophomonas</taxon>
    </lineage>
</organism>
<evidence type="ECO:0000256" key="1">
    <source>
        <dbReference type="SAM" id="Phobius"/>
    </source>
</evidence>